<dbReference type="Proteomes" id="UP000031972">
    <property type="component" value="Unassembled WGS sequence"/>
</dbReference>
<dbReference type="RefSeq" id="WP_052476745.1">
    <property type="nucleotide sequence ID" value="NZ_JXRR01000008.1"/>
</dbReference>
<protein>
    <recommendedName>
        <fullName evidence="4">GlsB/YeaQ/YmgE family stress response membrane protein</fullName>
    </recommendedName>
</protein>
<keyword evidence="3" id="KW-1185">Reference proteome</keyword>
<feature type="transmembrane region" description="Helical" evidence="1">
    <location>
        <begin position="29"/>
        <end position="48"/>
    </location>
</feature>
<evidence type="ECO:0000313" key="2">
    <source>
        <dbReference type="EMBL" id="KIL50926.1"/>
    </source>
</evidence>
<accession>A0A0C2W2S9</accession>
<dbReference type="EMBL" id="JXRR01000008">
    <property type="protein sequence ID" value="KIL50926.1"/>
    <property type="molecule type" value="Genomic_DNA"/>
</dbReference>
<dbReference type="PATRIC" id="fig|220754.4.peg.827"/>
<keyword evidence="1" id="KW-1133">Transmembrane helix</keyword>
<dbReference type="OrthoDB" id="1632160at2"/>
<keyword evidence="1" id="KW-0472">Membrane</keyword>
<name>A0A0C2W2S9_9BACL</name>
<gene>
    <name evidence="2" type="ORF">KR50_08070</name>
</gene>
<evidence type="ECO:0008006" key="4">
    <source>
        <dbReference type="Google" id="ProtNLM"/>
    </source>
</evidence>
<keyword evidence="1" id="KW-0812">Transmembrane</keyword>
<evidence type="ECO:0000313" key="3">
    <source>
        <dbReference type="Proteomes" id="UP000031972"/>
    </source>
</evidence>
<feature type="transmembrane region" description="Helical" evidence="1">
    <location>
        <begin position="55"/>
        <end position="78"/>
    </location>
</feature>
<organism evidence="2 3">
    <name type="scientific">Jeotgalibacillus campisalis</name>
    <dbReference type="NCBI Taxonomy" id="220754"/>
    <lineage>
        <taxon>Bacteria</taxon>
        <taxon>Bacillati</taxon>
        <taxon>Bacillota</taxon>
        <taxon>Bacilli</taxon>
        <taxon>Bacillales</taxon>
        <taxon>Caryophanaceae</taxon>
        <taxon>Jeotgalibacillus</taxon>
    </lineage>
</organism>
<comment type="caution">
    <text evidence="2">The sequence shown here is derived from an EMBL/GenBank/DDBJ whole genome shotgun (WGS) entry which is preliminary data.</text>
</comment>
<dbReference type="AlphaFoldDB" id="A0A0C2W2S9"/>
<proteinExistence type="predicted"/>
<sequence>MEFLLFLVIGVFAGWLAMAFEGKYFPHCGLSVLILAGAIGAWIGSGLFPPLGPVIVGIYLFSALIGSLVFVLLAVLILTCCCKKHDHKKE</sequence>
<reference evidence="2 3" key="1">
    <citation type="submission" date="2015-01" db="EMBL/GenBank/DDBJ databases">
        <title>Jeotgalibacillus campisalis genome sequencing.</title>
        <authorList>
            <person name="Goh K.M."/>
            <person name="Chan K.-G."/>
            <person name="Yaakop A.S."/>
            <person name="Ee R."/>
            <person name="Gan H.M."/>
            <person name="Chan C.S."/>
        </authorList>
    </citation>
    <scope>NUCLEOTIDE SEQUENCE [LARGE SCALE GENOMIC DNA]</scope>
    <source>
        <strain evidence="2 3">SF-57</strain>
    </source>
</reference>
<evidence type="ECO:0000256" key="1">
    <source>
        <dbReference type="SAM" id="Phobius"/>
    </source>
</evidence>